<dbReference type="Pfam" id="PF05485">
    <property type="entry name" value="THAP"/>
    <property type="match status" value="1"/>
</dbReference>
<keyword evidence="4 5" id="KW-0238">DNA-binding</keyword>
<evidence type="ECO:0000256" key="4">
    <source>
        <dbReference type="ARBA" id="ARBA00023125"/>
    </source>
</evidence>
<dbReference type="GO" id="GO:0003677">
    <property type="term" value="F:DNA binding"/>
    <property type="evidence" value="ECO:0007669"/>
    <property type="project" value="UniProtKB-UniRule"/>
</dbReference>
<evidence type="ECO:0000313" key="8">
    <source>
        <dbReference type="Proteomes" id="UP001165289"/>
    </source>
</evidence>
<feature type="domain" description="THAP-type" evidence="6">
    <location>
        <begin position="1"/>
        <end position="79"/>
    </location>
</feature>
<evidence type="ECO:0000313" key="7">
    <source>
        <dbReference type="EMBL" id="KAI6654410.1"/>
    </source>
</evidence>
<evidence type="ECO:0000256" key="2">
    <source>
        <dbReference type="ARBA" id="ARBA00022771"/>
    </source>
</evidence>
<dbReference type="Pfam" id="PF21787">
    <property type="entry name" value="TNP-like_RNaseH_N"/>
    <property type="match status" value="1"/>
</dbReference>
<dbReference type="Proteomes" id="UP001165289">
    <property type="component" value="Unassembled WGS sequence"/>
</dbReference>
<evidence type="ECO:0000256" key="3">
    <source>
        <dbReference type="ARBA" id="ARBA00022833"/>
    </source>
</evidence>
<evidence type="ECO:0000256" key="5">
    <source>
        <dbReference type="PROSITE-ProRule" id="PRU00309"/>
    </source>
</evidence>
<reference evidence="7 8" key="1">
    <citation type="journal article" date="2023" name="BMC Biol.">
        <title>The compact genome of the sponge Oopsacas minuta (Hexactinellida) is lacking key metazoan core genes.</title>
        <authorList>
            <person name="Santini S."/>
            <person name="Schenkelaars Q."/>
            <person name="Jourda C."/>
            <person name="Duchesne M."/>
            <person name="Belahbib H."/>
            <person name="Rocher C."/>
            <person name="Selva M."/>
            <person name="Riesgo A."/>
            <person name="Vervoort M."/>
            <person name="Leys S.P."/>
            <person name="Kodjabachian L."/>
            <person name="Le Bivic A."/>
            <person name="Borchiellini C."/>
            <person name="Claverie J.M."/>
            <person name="Renard E."/>
        </authorList>
    </citation>
    <scope>NUCLEOTIDE SEQUENCE [LARGE SCALE GENOMIC DNA]</scope>
    <source>
        <strain evidence="7">SPO-2</strain>
    </source>
</reference>
<dbReference type="AlphaFoldDB" id="A0AAV7K0W8"/>
<sequence>MPKKCNVFGCRGNYRCEPYTKVVQFPSDEDERDRWIDAMPNERSSLLQLKQIYACYHHFDCEWVTVKGNKRPSQLPSIFPGVPKSCLKQVSSTPRSTSSSAEVRARNEDFRNNALDQLGDFDSFCTVIQQPLSKNHLIIHDGDDVYMSKTDAQGRSVVQFLHLQHVKSPFGFLFLKCVQKNGKEIPKSYFSKAGFLQKNSLISKWSQFNSILTSIPEYEFKDTDYVKSALEELSRMCCSELPHYQFLYAQLGLLLTAPKARRFDRNLYVLAAELHNISPAAYRMLRKSELQPQQRLVDILFDEVKLTETLRYSGGHVVGYAQNRSGDAEVLATHALVIEVVCHFGGPKYILRIHPVAKLNSDQLKGILLEALAAVSNAGGTTISCICDNCNTNVSVYAKSGGAGRVFIDILNSHTFLVYDYVHLFKNIRKHWITVPHKELAFTKDGKSHIARWKDIEALYIEDRKNCIRLTKIIYTAVYPKPLQRQSVPLVCQIFNDKTVAALLTLKYMLSISEGTIVFVKLITDWFHLMNVIDRFSGINTRDECRQPWTKNCTSFKKLDETCDVISSCAWPGGPGRTQKLTKQTAYAFVLSTRANVQAAELLLTHHNFSYVLPGVFADEALEKFFGQARQRSAGNFYIEVVDIKAAAETKNLRAILKYNSTPQPHSDVPCTCSIHIEEDQFDITIVETEDLVQSNDTIKHKVIFIAGYLERKFRTNISTAEAEDDDDNLTDSEFLTNLNKGGLTVPLISTVHFVHSAYKLFVNCNLHCCRAHLSQALSRIDSAMSIIQGACVTLSNILLKSFVLDNSDKERQLGCLRRKEKLSSQN</sequence>
<organism evidence="7 8">
    <name type="scientific">Oopsacas minuta</name>
    <dbReference type="NCBI Taxonomy" id="111878"/>
    <lineage>
        <taxon>Eukaryota</taxon>
        <taxon>Metazoa</taxon>
        <taxon>Porifera</taxon>
        <taxon>Hexactinellida</taxon>
        <taxon>Hexasterophora</taxon>
        <taxon>Lyssacinosida</taxon>
        <taxon>Leucopsacidae</taxon>
        <taxon>Oopsacas</taxon>
    </lineage>
</organism>
<evidence type="ECO:0000259" key="6">
    <source>
        <dbReference type="PROSITE" id="PS50950"/>
    </source>
</evidence>
<dbReference type="SUPFAM" id="SSF57716">
    <property type="entry name" value="Glucocorticoid receptor-like (DNA-binding domain)"/>
    <property type="match status" value="1"/>
</dbReference>
<comment type="caution">
    <text evidence="7">The sequence shown here is derived from an EMBL/GenBank/DDBJ whole genome shotgun (WGS) entry which is preliminary data.</text>
</comment>
<dbReference type="PROSITE" id="PS50950">
    <property type="entry name" value="ZF_THAP"/>
    <property type="match status" value="1"/>
</dbReference>
<dbReference type="EMBL" id="JAKMXF010000222">
    <property type="protein sequence ID" value="KAI6654410.1"/>
    <property type="molecule type" value="Genomic_DNA"/>
</dbReference>
<gene>
    <name evidence="7" type="ORF">LOD99_806</name>
</gene>
<dbReference type="GO" id="GO:0008270">
    <property type="term" value="F:zinc ion binding"/>
    <property type="evidence" value="ECO:0007669"/>
    <property type="project" value="UniProtKB-KW"/>
</dbReference>
<keyword evidence="2 5" id="KW-0863">Zinc-finger</keyword>
<name>A0AAV7K0W8_9METZ</name>
<dbReference type="InterPro" id="IPR048365">
    <property type="entry name" value="TNP-like_RNaseH_N"/>
</dbReference>
<protein>
    <recommendedName>
        <fullName evidence="6">THAP-type domain-containing protein</fullName>
    </recommendedName>
</protein>
<dbReference type="InterPro" id="IPR006612">
    <property type="entry name" value="THAP_Znf"/>
</dbReference>
<evidence type="ECO:0000256" key="1">
    <source>
        <dbReference type="ARBA" id="ARBA00022723"/>
    </source>
</evidence>
<keyword evidence="3" id="KW-0862">Zinc</keyword>
<keyword evidence="1" id="KW-0479">Metal-binding</keyword>
<accession>A0AAV7K0W8</accession>
<keyword evidence="8" id="KW-1185">Reference proteome</keyword>
<proteinExistence type="predicted"/>